<name>A0A0S2ITP8_LEPBO</name>
<dbReference type="PATRIC" id="fig|280505.15.peg.2747"/>
<protein>
    <submittedName>
        <fullName evidence="1">Uncharacterized protein</fullName>
    </submittedName>
</protein>
<reference evidence="1 2" key="1">
    <citation type="journal article" date="2015" name="PLoS Negl. Trop. Dis.">
        <title>Distribution of Plasmids in Distinct Leptospira Pathogenic Species.</title>
        <authorList>
            <person name="Wang Y."/>
            <person name="Zhuang X."/>
            <person name="Zhong Y."/>
            <person name="Zhang C."/>
            <person name="Zhang Y."/>
            <person name="Zeng L."/>
            <person name="Zhu Y."/>
            <person name="He P."/>
            <person name="Dong K."/>
            <person name="Pal U."/>
            <person name="Guo X."/>
            <person name="Qin J."/>
        </authorList>
    </citation>
    <scope>NUCLEOTIDE SEQUENCE [LARGE SCALE GENOMIC DNA]</scope>
    <source>
        <strain evidence="1 2">56604</strain>
    </source>
</reference>
<evidence type="ECO:0000313" key="1">
    <source>
        <dbReference type="EMBL" id="ALO27034.1"/>
    </source>
</evidence>
<gene>
    <name evidence="1" type="ORF">LBBP_02818</name>
</gene>
<organism evidence="1">
    <name type="scientific">Leptospira borgpetersenii serovar Ballum</name>
    <dbReference type="NCBI Taxonomy" id="280505"/>
    <lineage>
        <taxon>Bacteria</taxon>
        <taxon>Pseudomonadati</taxon>
        <taxon>Spirochaetota</taxon>
        <taxon>Spirochaetia</taxon>
        <taxon>Leptospirales</taxon>
        <taxon>Leptospiraceae</taxon>
        <taxon>Leptospira</taxon>
    </lineage>
</organism>
<sequence>MIRFFCNQKIYFSSVKIQFLKRTQSYSKLLKSSTKINEQFCKEAKFSKTVVIRNCFF</sequence>
<evidence type="ECO:0000313" key="2">
    <source>
        <dbReference type="Proteomes" id="UP000058857"/>
    </source>
</evidence>
<accession>A0A0S2ITP8</accession>
<dbReference type="EMBL" id="CP012029">
    <property type="protein sequence ID" value="ALO27034.1"/>
    <property type="molecule type" value="Genomic_DNA"/>
</dbReference>
<dbReference type="Proteomes" id="UP000058857">
    <property type="component" value="Chromosome 1"/>
</dbReference>
<dbReference type="AlphaFoldDB" id="A0A0S2ITP8"/>
<proteinExistence type="predicted"/>